<feature type="domain" description="DUF222" evidence="2">
    <location>
        <begin position="21"/>
        <end position="133"/>
    </location>
</feature>
<gene>
    <name evidence="3" type="ORF">ACFFJD_01300</name>
</gene>
<comment type="caution">
    <text evidence="3">The sequence shown here is derived from an EMBL/GenBank/DDBJ whole genome shotgun (WGS) entry which is preliminary data.</text>
</comment>
<name>A0ABV6H3P7_9ACTN</name>
<proteinExistence type="predicted"/>
<feature type="compositionally biased region" description="Polar residues" evidence="1">
    <location>
        <begin position="240"/>
        <end position="249"/>
    </location>
</feature>
<evidence type="ECO:0000259" key="2">
    <source>
        <dbReference type="Pfam" id="PF02720"/>
    </source>
</evidence>
<dbReference type="Proteomes" id="UP001589783">
    <property type="component" value="Unassembled WGS sequence"/>
</dbReference>
<accession>A0ABV6H3P7</accession>
<evidence type="ECO:0000313" key="4">
    <source>
        <dbReference type="Proteomes" id="UP001589783"/>
    </source>
</evidence>
<reference evidence="3 4" key="1">
    <citation type="submission" date="2024-09" db="EMBL/GenBank/DDBJ databases">
        <authorList>
            <person name="Sun Q."/>
            <person name="Mori K."/>
        </authorList>
    </citation>
    <scope>NUCLEOTIDE SEQUENCE [LARGE SCALE GENOMIC DNA]</scope>
    <source>
        <strain evidence="3 4">CCM 7957</strain>
    </source>
</reference>
<sequence>MPSLPAARGDQPGLDPAVLAAAAARDDRLLGQRQHDALEALCDWALALAGQPAPERIPSQVVVTVTDEDLARQAGIAWTATGTRLPISDLVKLAADTVPYLAVFSGATGQCLHLGRARRFAGPAQRLALFARDRGCTGPGCSVPFARTEAHHMPDWSRGGRTDIDALGAACGRHNRSAGDQRGQWESVILERGERAGRVGWRAAGRGGAWQVNPVFHPEQFAPHRARTQTDEESGEASDHASSTENRVI</sequence>
<evidence type="ECO:0000256" key="1">
    <source>
        <dbReference type="SAM" id="MobiDB-lite"/>
    </source>
</evidence>
<keyword evidence="4" id="KW-1185">Reference proteome</keyword>
<dbReference type="EMBL" id="JBHLWV010000005">
    <property type="protein sequence ID" value="MFC0313489.1"/>
    <property type="molecule type" value="Genomic_DNA"/>
</dbReference>
<dbReference type="RefSeq" id="WP_382359871.1">
    <property type="nucleotide sequence ID" value="NZ_JBHLWV010000005.1"/>
</dbReference>
<protein>
    <submittedName>
        <fullName evidence="3">DUF222 domain-containing protein</fullName>
    </submittedName>
</protein>
<dbReference type="InterPro" id="IPR003870">
    <property type="entry name" value="DUF222"/>
</dbReference>
<feature type="region of interest" description="Disordered" evidence="1">
    <location>
        <begin position="225"/>
        <end position="249"/>
    </location>
</feature>
<dbReference type="CDD" id="cd00085">
    <property type="entry name" value="HNHc"/>
    <property type="match status" value="1"/>
</dbReference>
<dbReference type="Gene3D" id="1.10.30.50">
    <property type="match status" value="1"/>
</dbReference>
<evidence type="ECO:0000313" key="3">
    <source>
        <dbReference type="EMBL" id="MFC0313489.1"/>
    </source>
</evidence>
<dbReference type="InterPro" id="IPR003615">
    <property type="entry name" value="HNH_nuc"/>
</dbReference>
<organism evidence="3 4">
    <name type="scientific">Gordonia phosphorivorans</name>
    <dbReference type="NCBI Taxonomy" id="1056982"/>
    <lineage>
        <taxon>Bacteria</taxon>
        <taxon>Bacillati</taxon>
        <taxon>Actinomycetota</taxon>
        <taxon>Actinomycetes</taxon>
        <taxon>Mycobacteriales</taxon>
        <taxon>Gordoniaceae</taxon>
        <taxon>Gordonia</taxon>
    </lineage>
</organism>
<dbReference type="Pfam" id="PF02720">
    <property type="entry name" value="DUF222"/>
    <property type="match status" value="1"/>
</dbReference>